<gene>
    <name evidence="1" type="ORF">I79_002085</name>
</gene>
<sequence length="50" mass="5478">MGRVTERRASWASLVGFGSSRRVALSVSNSGSWVGYQANWTLKANPLPRI</sequence>
<dbReference type="AlphaFoldDB" id="G3GWG2"/>
<dbReference type="EMBL" id="JH000051">
    <property type="protein sequence ID" value="EGV93350.1"/>
    <property type="molecule type" value="Genomic_DNA"/>
</dbReference>
<reference evidence="2" key="1">
    <citation type="journal article" date="2011" name="Nat. Biotechnol.">
        <title>The genomic sequence of the Chinese hamster ovary (CHO)-K1 cell line.</title>
        <authorList>
            <person name="Xu X."/>
            <person name="Nagarajan H."/>
            <person name="Lewis N.E."/>
            <person name="Pan S."/>
            <person name="Cai Z."/>
            <person name="Liu X."/>
            <person name="Chen W."/>
            <person name="Xie M."/>
            <person name="Wang W."/>
            <person name="Hammond S."/>
            <person name="Andersen M.R."/>
            <person name="Neff N."/>
            <person name="Passarelli B."/>
            <person name="Koh W."/>
            <person name="Fan H.C."/>
            <person name="Wang J."/>
            <person name="Gui Y."/>
            <person name="Lee K.H."/>
            <person name="Betenbaugh M.J."/>
            <person name="Quake S.R."/>
            <person name="Famili I."/>
            <person name="Palsson B.O."/>
            <person name="Wang J."/>
        </authorList>
    </citation>
    <scope>NUCLEOTIDE SEQUENCE [LARGE SCALE GENOMIC DNA]</scope>
    <source>
        <strain evidence="2">CHO K1 cell line</strain>
    </source>
</reference>
<accession>G3GWG2</accession>
<organism evidence="1 2">
    <name type="scientific">Cricetulus griseus</name>
    <name type="common">Chinese hamster</name>
    <name type="synonym">Cricetulus barabensis griseus</name>
    <dbReference type="NCBI Taxonomy" id="10029"/>
    <lineage>
        <taxon>Eukaryota</taxon>
        <taxon>Metazoa</taxon>
        <taxon>Chordata</taxon>
        <taxon>Craniata</taxon>
        <taxon>Vertebrata</taxon>
        <taxon>Euteleostomi</taxon>
        <taxon>Mammalia</taxon>
        <taxon>Eutheria</taxon>
        <taxon>Euarchontoglires</taxon>
        <taxon>Glires</taxon>
        <taxon>Rodentia</taxon>
        <taxon>Myomorpha</taxon>
        <taxon>Muroidea</taxon>
        <taxon>Cricetidae</taxon>
        <taxon>Cricetinae</taxon>
        <taxon>Cricetulus</taxon>
    </lineage>
</organism>
<name>G3GWG2_CRIGR</name>
<evidence type="ECO:0000313" key="1">
    <source>
        <dbReference type="EMBL" id="EGV93350.1"/>
    </source>
</evidence>
<evidence type="ECO:0000313" key="2">
    <source>
        <dbReference type="Proteomes" id="UP000001075"/>
    </source>
</evidence>
<dbReference type="InParanoid" id="G3GWG2"/>
<dbReference type="Proteomes" id="UP000001075">
    <property type="component" value="Unassembled WGS sequence"/>
</dbReference>
<protein>
    <submittedName>
        <fullName evidence="1">Uncharacterized protein</fullName>
    </submittedName>
</protein>
<proteinExistence type="predicted"/>